<sequence>MHGTVLGDLPPGGPEGRAQAGAPTQALAGGPEPKLTGEASLGPVDSQAWASQGTAGWRKGTPAPELCGGPAQAPEPELAGEASPGLGPSGYGRLEEVITRPWARRGPGAQPGLSEQSHAGEVSLDPVPGSLPHGGLEDEA</sequence>
<proteinExistence type="predicted"/>
<organism evidence="2 3">
    <name type="scientific">Pleurodeles waltl</name>
    <name type="common">Iberian ribbed newt</name>
    <dbReference type="NCBI Taxonomy" id="8319"/>
    <lineage>
        <taxon>Eukaryota</taxon>
        <taxon>Metazoa</taxon>
        <taxon>Chordata</taxon>
        <taxon>Craniata</taxon>
        <taxon>Vertebrata</taxon>
        <taxon>Euteleostomi</taxon>
        <taxon>Amphibia</taxon>
        <taxon>Batrachia</taxon>
        <taxon>Caudata</taxon>
        <taxon>Salamandroidea</taxon>
        <taxon>Salamandridae</taxon>
        <taxon>Pleurodelinae</taxon>
        <taxon>Pleurodeles</taxon>
    </lineage>
</organism>
<name>A0AAV7PGM6_PLEWA</name>
<accession>A0AAV7PGM6</accession>
<gene>
    <name evidence="2" type="ORF">NDU88_004943</name>
</gene>
<evidence type="ECO:0000313" key="3">
    <source>
        <dbReference type="Proteomes" id="UP001066276"/>
    </source>
</evidence>
<evidence type="ECO:0000313" key="2">
    <source>
        <dbReference type="EMBL" id="KAJ1126536.1"/>
    </source>
</evidence>
<keyword evidence="3" id="KW-1185">Reference proteome</keyword>
<reference evidence="2" key="1">
    <citation type="journal article" date="2022" name="bioRxiv">
        <title>Sequencing and chromosome-scale assembly of the giantPleurodeles waltlgenome.</title>
        <authorList>
            <person name="Brown T."/>
            <person name="Elewa A."/>
            <person name="Iarovenko S."/>
            <person name="Subramanian E."/>
            <person name="Araus A.J."/>
            <person name="Petzold A."/>
            <person name="Susuki M."/>
            <person name="Suzuki K.-i.T."/>
            <person name="Hayashi T."/>
            <person name="Toyoda A."/>
            <person name="Oliveira C."/>
            <person name="Osipova E."/>
            <person name="Leigh N.D."/>
            <person name="Simon A."/>
            <person name="Yun M.H."/>
        </authorList>
    </citation>
    <scope>NUCLEOTIDE SEQUENCE</scope>
    <source>
        <strain evidence="2">20211129_DDA</strain>
        <tissue evidence="2">Liver</tissue>
    </source>
</reference>
<feature type="region of interest" description="Disordered" evidence="1">
    <location>
        <begin position="1"/>
        <end position="140"/>
    </location>
</feature>
<protein>
    <recommendedName>
        <fullName evidence="4">Androgen receptor</fullName>
    </recommendedName>
</protein>
<dbReference type="AlphaFoldDB" id="A0AAV7PGM6"/>
<comment type="caution">
    <text evidence="2">The sequence shown here is derived from an EMBL/GenBank/DDBJ whole genome shotgun (WGS) entry which is preliminary data.</text>
</comment>
<dbReference type="Proteomes" id="UP001066276">
    <property type="component" value="Chromosome 7"/>
</dbReference>
<evidence type="ECO:0008006" key="4">
    <source>
        <dbReference type="Google" id="ProtNLM"/>
    </source>
</evidence>
<evidence type="ECO:0000256" key="1">
    <source>
        <dbReference type="SAM" id="MobiDB-lite"/>
    </source>
</evidence>
<dbReference type="EMBL" id="JANPWB010000011">
    <property type="protein sequence ID" value="KAJ1126536.1"/>
    <property type="molecule type" value="Genomic_DNA"/>
</dbReference>